<keyword evidence="11 23" id="KW-0067">ATP-binding</keyword>
<evidence type="ECO:0000256" key="1">
    <source>
        <dbReference type="ARBA" id="ARBA00004167"/>
    </source>
</evidence>
<dbReference type="InterPro" id="IPR011009">
    <property type="entry name" value="Kinase-like_dom_sf"/>
</dbReference>
<evidence type="ECO:0000256" key="24">
    <source>
        <dbReference type="SAM" id="MobiDB-lite"/>
    </source>
</evidence>
<reference evidence="29" key="2">
    <citation type="submission" date="2020-06" db="EMBL/GenBank/DDBJ databases">
        <authorList>
            <person name="Sheffer M."/>
        </authorList>
    </citation>
    <scope>NUCLEOTIDE SEQUENCE</scope>
</reference>
<evidence type="ECO:0000256" key="11">
    <source>
        <dbReference type="ARBA" id="ARBA00022840"/>
    </source>
</evidence>
<evidence type="ECO:0000259" key="25">
    <source>
        <dbReference type="PROSITE" id="PS50001"/>
    </source>
</evidence>
<evidence type="ECO:0000256" key="7">
    <source>
        <dbReference type="ARBA" id="ARBA00022729"/>
    </source>
</evidence>
<dbReference type="PROSITE" id="PS50835">
    <property type="entry name" value="IG_LIKE"/>
    <property type="match status" value="3"/>
</dbReference>
<evidence type="ECO:0000313" key="29">
    <source>
        <dbReference type="EMBL" id="KAF8797134.1"/>
    </source>
</evidence>
<dbReference type="CDD" id="cd05052">
    <property type="entry name" value="PTKc_Abl"/>
    <property type="match status" value="1"/>
</dbReference>
<dbReference type="Pfam" id="PF13927">
    <property type="entry name" value="Ig_3"/>
    <property type="match status" value="2"/>
</dbReference>
<dbReference type="GO" id="GO:0023052">
    <property type="term" value="P:signaling"/>
    <property type="evidence" value="ECO:0007669"/>
    <property type="project" value="UniProtKB-ARBA"/>
</dbReference>
<evidence type="ECO:0000256" key="23">
    <source>
        <dbReference type="PROSITE-ProRule" id="PRU10141"/>
    </source>
</evidence>
<accession>A0A8T0G1A7</accession>
<dbReference type="SMART" id="SM00408">
    <property type="entry name" value="IGc2"/>
    <property type="match status" value="3"/>
</dbReference>
<reference evidence="29" key="1">
    <citation type="journal article" date="2020" name="bioRxiv">
        <title>Chromosome-level reference genome of the European wasp spider Argiope bruennichi: a resource for studies on range expansion and evolutionary adaptation.</title>
        <authorList>
            <person name="Sheffer M.M."/>
            <person name="Hoppe A."/>
            <person name="Krehenwinkel H."/>
            <person name="Uhl G."/>
            <person name="Kuss A.W."/>
            <person name="Jensen L."/>
            <person name="Jensen C."/>
            <person name="Gillespie R.G."/>
            <person name="Hoff K.J."/>
            <person name="Prost S."/>
        </authorList>
    </citation>
    <scope>NUCLEOTIDE SEQUENCE</scope>
</reference>
<evidence type="ECO:0000256" key="5">
    <source>
        <dbReference type="ARBA" id="ARBA00022679"/>
    </source>
</evidence>
<comment type="caution">
    <text evidence="29">The sequence shown here is derived from an EMBL/GenBank/DDBJ whole genome shotgun (WGS) entry which is preliminary data.</text>
</comment>
<dbReference type="GO" id="GO:0004715">
    <property type="term" value="F:non-membrane spanning protein tyrosine kinase activity"/>
    <property type="evidence" value="ECO:0007669"/>
    <property type="project" value="UniProtKB-EC"/>
</dbReference>
<dbReference type="CDD" id="cd11850">
    <property type="entry name" value="SH3_Abl"/>
    <property type="match status" value="1"/>
</dbReference>
<evidence type="ECO:0000256" key="10">
    <source>
        <dbReference type="ARBA" id="ARBA00022777"/>
    </source>
</evidence>
<dbReference type="SMART" id="SM00326">
    <property type="entry name" value="SH3"/>
    <property type="match status" value="1"/>
</dbReference>
<keyword evidence="7" id="KW-0732">Signal</keyword>
<feature type="region of interest" description="Disordered" evidence="24">
    <location>
        <begin position="1181"/>
        <end position="1234"/>
    </location>
</feature>
<dbReference type="InterPro" id="IPR008266">
    <property type="entry name" value="Tyr_kinase_AS"/>
</dbReference>
<evidence type="ECO:0000256" key="6">
    <source>
        <dbReference type="ARBA" id="ARBA00022692"/>
    </source>
</evidence>
<dbReference type="PANTHER" id="PTHR24418">
    <property type="entry name" value="TYROSINE-PROTEIN KINASE"/>
    <property type="match status" value="1"/>
</dbReference>
<dbReference type="PROSITE" id="PS50001">
    <property type="entry name" value="SH2"/>
    <property type="match status" value="1"/>
</dbReference>
<keyword evidence="14" id="KW-0472">Membrane</keyword>
<organism evidence="29 30">
    <name type="scientific">Argiope bruennichi</name>
    <name type="common">Wasp spider</name>
    <name type="synonym">Aranea bruennichi</name>
    <dbReference type="NCBI Taxonomy" id="94029"/>
    <lineage>
        <taxon>Eukaryota</taxon>
        <taxon>Metazoa</taxon>
        <taxon>Ecdysozoa</taxon>
        <taxon>Arthropoda</taxon>
        <taxon>Chelicerata</taxon>
        <taxon>Arachnida</taxon>
        <taxon>Araneae</taxon>
        <taxon>Araneomorphae</taxon>
        <taxon>Entelegynae</taxon>
        <taxon>Araneoidea</taxon>
        <taxon>Araneidae</taxon>
        <taxon>Argiope</taxon>
    </lineage>
</organism>
<dbReference type="InterPro" id="IPR036179">
    <property type="entry name" value="Ig-like_dom_sf"/>
</dbReference>
<protein>
    <submittedName>
        <fullName evidence="29">Tyrosine-protein kinase Abl like protein</fullName>
    </submittedName>
</protein>
<keyword evidence="6" id="KW-0812">Transmembrane</keyword>
<dbReference type="InterPro" id="IPR003599">
    <property type="entry name" value="Ig_sub"/>
</dbReference>
<evidence type="ECO:0000256" key="17">
    <source>
        <dbReference type="ARBA" id="ARBA00023170"/>
    </source>
</evidence>
<dbReference type="InterPro" id="IPR000719">
    <property type="entry name" value="Prot_kinase_dom"/>
</dbReference>
<sequence length="2576" mass="290028">MHKELSEKIHSGLKSSPRCSVTCDSPSHYEAIDSTALTDEELRCLNRLRRKYFSIDSDSHSLNSLTHCNCLKQMLFNPYKTDLYMSIGAREKASCLNDCSVILIPASYDPSICSPSSHGNVPFSMTFHVFLICTLLIARSLAFDSPGFKERQHHQQVPYFAEKATNLTVAEGRTATLPCVVENLGNYRLAWIHKDRHILLTLHDQLITRNPRISIHHNNYRSWWLEIREVKLEDSGHYMCQINTAPMISQTRHLEVVVPPSIDEEYTSSDMDVREGADVTLRCRADGSPKPTIKWRREEDKDIILGSREGVAEFDRQIQMVPSVEGEFLKLTRTSRLSMGAYLCIASNGVLPSVSKRIMLNVLFAPMILIPSQLIGASLGEDVTLICNLESYPRSVTYWVIAGGIVIITNNKYKVYTEPSDSPSSYKVKLKLLIRDLRPQDFGSYTCVAKNSLGETEGTISLYEKPRASTAETEENYYFGTKSISNEIVKDETPPIADNIKLGMPNIPYKPPPAERNERREEVERPLITSNTHQTDILSKAEVSGSVSINVGQFSIIIFSAYLYYYQLLMNEEIGRVTSENGIASGDIIVPFAIEVTMLLCCYYYLYFPSLYLFLNILTRASGDDAFYATRDSLDYLKKFTTSPTKTQRWKSIADAALDLRGNLSSEDKVRSTKYKKELKNETVLLSDKDFIKEAMTKVFSIRDAKEEKNEFEPLSSFLVNSSKSLPDFFKDFNESLTTAASNININISKLLGPNYRSLLEKHLSPKENEISFNRIHHDYDVAEVTTEEDLTAEDRYPNFVPTDNTKNIGAKPNLAELRYVKHHEKDSEFSEPNKQAKTHKHNESRPGNAQNSIFNEHLEMLYDKFTTVSADQKITYDSTGSNVTLQLAVFGKSFIALLHVLHTEKYMPNAQVTVHDKENKKNVSISALKDLHMYEGFLNSKNSSYVCGSIVDSYFTGILMLENGTVWYVERPENDDTGGNSVSGNKTNVSFQNCAHMKQSCHEIMISGCERKEKNKIICFEGHLDGKEKMKLKKMKNKLPNNTSSHQFSSDSLKNATCAIELISDPSHFVNIHNQSVLDTLRELLTITLQANRVLNQIDFDGDGKEDDFGLRIGHVAMYVSYKDERSASDESFMDQKLNMLLKRPQNSCLSLLVLSSNLTEEEPVSITYGEDIQTIWGGAGPAGRRLSRGMGAQQGKETRCGSGSSVSSTRGKPAKHYQRSKASSKESRSSLAAGNVFTEHNEALLQSRPLPQIPDISDDIRNLPPPLDGSSRWMSKENLLSQDENDPQLFVALYDFQSGGENQLSLRKGQQVRVLSYNKTGEWCEAQSWNGLVGWVPSNYITPVNSLEKHSWYHGPISRNAAEYLLSSGINGSFLVRESESSPGQRSISVRYEGRVYHYRINEDSEGKVFVTSECPFNTLAELVHHHSIHTDGLITVLLYPAPKRNKPTVFALSPEPDEWEIERTDIVMKHRLGGGQYGDVYEAVWKRYNMTVAVKTLKEDTMALKDFLEEAAIMKEMKHPNLVQLLGVCTREPPFYIITEFMQHGNLLDFLRNTTRDSINAIILMHMATQISSAMSYLESRCFIHRDLAARNCLVGDGHLVKVADFGLARLMRDDTYTAHAGAKFPIKWTAPEGLAYNKFSTKSDVWAFGILLWEIATYGMSPYPGVELTDVYHMLESGYRMECPAGCPSRIYELMKECWLWEPNDRPTFKDIHEILENMFQNSDIIEEVEKQLDQKFSGVTKSGSVSSSKSHSFNEKTCQNMVSELENNVMSSESQNIFSVKSVFVQLSRSSPRYKHTPAPPPKRTSSFKENSFPDDLDKVEDCMFFREPPDVKFEAGAEDFSMCNKIPKGDSHDRISEKDDSGVAASSSDASSIQLKKSKKNRSQTSLSIQKSKDGNNGKKNETKKVRVAALEVQNVKKAISRYGTLPKGARIGAYLDSLKQHGLHEGTQCPPETIMEGELECLREISEEVHVDRRVTGSVTNLSRLEISSRHMAGMRYGLENQSIRNSHRFFLRQKSDLTHNKMNDVLETFSITESHHLRSRKPILSSRFFPNKKAEKKSESLSCIREPMELIGNSTHHASWENIVANNCLSNNALVFDSDRLDRDMHKRNLKKRTLNKPSNGRDQVVNNESSKLMYNHHNSADCNSGNMQFMPLSISDKKVKSKCFVNSSKLAPVTDLSDENLFSESEESLSSPDDIDGLADVPPPDTTSELELTSQSGVLGSEIVIPAPEGFQNSIGADEEDCLTGLEKLNVKSEGNGATESIKPQIKKKPAHLKNSLLKNISTDSIEPEDIKHERSKSDAFVNDKPSLAKKESNGRRHSSGCVKNFKKLFEREFAIYDKVAKSSDGGGSPDLPDEEDSSEGKGHSHTKKRTQNDLKTDKAQPDTFFANANNVQEENDNSFFPPPPPPEELAFEEVSSNNPKNGSPATTPSLDQKLSKANKLFPQISDSSTKNMNQTNEKIGSKDPDRKLMETYRNLEELISRLRNSSHSNGSRVNQLTEKISLFCATCGTYTASIAAQEQFHFRELISILESQKERFHSYSSKCSSDVKLLTEMHSTIRDLINIVQR</sequence>
<keyword evidence="12" id="KW-1133">Transmembrane helix</keyword>
<dbReference type="InterPro" id="IPR020635">
    <property type="entry name" value="Tyr_kinase_cat_dom"/>
</dbReference>
<feature type="compositionally biased region" description="Polar residues" evidence="24">
    <location>
        <begin position="2454"/>
        <end position="2468"/>
    </location>
</feature>
<feature type="compositionally biased region" description="Basic and acidic residues" evidence="24">
    <location>
        <begin position="1897"/>
        <end position="1909"/>
    </location>
</feature>
<dbReference type="InterPro" id="IPR000980">
    <property type="entry name" value="SH2"/>
</dbReference>
<feature type="domain" description="Ig-like" evidence="28">
    <location>
        <begin position="260"/>
        <end position="355"/>
    </location>
</feature>
<dbReference type="InterPro" id="IPR001452">
    <property type="entry name" value="SH3_domain"/>
</dbReference>
<dbReference type="Pfam" id="PF00018">
    <property type="entry name" value="SH3_1"/>
    <property type="match status" value="1"/>
</dbReference>
<evidence type="ECO:0000259" key="26">
    <source>
        <dbReference type="PROSITE" id="PS50002"/>
    </source>
</evidence>
<dbReference type="InterPro" id="IPR003598">
    <property type="entry name" value="Ig_sub2"/>
</dbReference>
<keyword evidence="10 29" id="KW-0418">Kinase</keyword>
<evidence type="ECO:0000256" key="21">
    <source>
        <dbReference type="PROSITE-ProRule" id="PRU00191"/>
    </source>
</evidence>
<comment type="subcellular location">
    <subcellularLocation>
        <location evidence="2">Cell membrane</location>
    </subcellularLocation>
    <subcellularLocation>
        <location evidence="1">Membrane</location>
        <topology evidence="1">Single-pass membrane protein</topology>
    </subcellularLocation>
</comment>
<dbReference type="Proteomes" id="UP000807504">
    <property type="component" value="Unassembled WGS sequence"/>
</dbReference>
<feature type="region of interest" description="Disordered" evidence="24">
    <location>
        <begin position="1796"/>
        <end position="1818"/>
    </location>
</feature>
<feature type="region of interest" description="Disordered" evidence="24">
    <location>
        <begin position="2350"/>
        <end position="2388"/>
    </location>
</feature>
<name>A0A8T0G1A7_ARGBR</name>
<keyword evidence="8" id="KW-0677">Repeat</keyword>
<dbReference type="GO" id="GO:0019199">
    <property type="term" value="F:transmembrane receptor protein kinase activity"/>
    <property type="evidence" value="ECO:0007669"/>
    <property type="project" value="UniProtKB-ARBA"/>
</dbReference>
<dbReference type="Gene3D" id="1.10.510.10">
    <property type="entry name" value="Transferase(Phosphotransferase) domain 1"/>
    <property type="match status" value="1"/>
</dbReference>
<keyword evidence="16" id="KW-1015">Disulfide bond</keyword>
<dbReference type="InterPro" id="IPR036860">
    <property type="entry name" value="SH2_dom_sf"/>
</dbReference>
<dbReference type="Gene3D" id="3.30.505.10">
    <property type="entry name" value="SH2 domain"/>
    <property type="match status" value="1"/>
</dbReference>
<keyword evidence="13 21" id="KW-0727">SH2 domain</keyword>
<dbReference type="PROSITE" id="PS50011">
    <property type="entry name" value="PROTEIN_KINASE_DOM"/>
    <property type="match status" value="1"/>
</dbReference>
<dbReference type="InterPro" id="IPR017441">
    <property type="entry name" value="Protein_kinase_ATP_BS"/>
</dbReference>
<feature type="compositionally biased region" description="Low complexity" evidence="24">
    <location>
        <begin position="1868"/>
        <end position="1878"/>
    </location>
</feature>
<evidence type="ECO:0000256" key="14">
    <source>
        <dbReference type="ARBA" id="ARBA00023136"/>
    </source>
</evidence>
<dbReference type="InterPro" id="IPR036028">
    <property type="entry name" value="SH3-like_dom_sf"/>
</dbReference>
<feature type="compositionally biased region" description="Basic and acidic residues" evidence="24">
    <location>
        <begin position="1853"/>
        <end position="1867"/>
    </location>
</feature>
<feature type="region of interest" description="Disordered" evidence="24">
    <location>
        <begin position="2454"/>
        <end position="2473"/>
    </location>
</feature>
<evidence type="ECO:0000256" key="13">
    <source>
        <dbReference type="ARBA" id="ARBA00022999"/>
    </source>
</evidence>
<feature type="domain" description="SH2" evidence="25">
    <location>
        <begin position="1354"/>
        <end position="1444"/>
    </location>
</feature>
<feature type="compositionally biased region" description="Basic and acidic residues" evidence="24">
    <location>
        <begin position="2298"/>
        <end position="2307"/>
    </location>
</feature>
<dbReference type="EMBL" id="JABXBU010000001">
    <property type="protein sequence ID" value="KAF8797134.1"/>
    <property type="molecule type" value="Genomic_DNA"/>
</dbReference>
<feature type="domain" description="Protein kinase" evidence="27">
    <location>
        <begin position="1469"/>
        <end position="1720"/>
    </location>
</feature>
<dbReference type="SMART" id="SM00252">
    <property type="entry name" value="SH2"/>
    <property type="match status" value="1"/>
</dbReference>
<dbReference type="InterPro" id="IPR001245">
    <property type="entry name" value="Ser-Thr/Tyr_kinase_cat_dom"/>
</dbReference>
<dbReference type="SUPFAM" id="SSF50044">
    <property type="entry name" value="SH3-domain"/>
    <property type="match status" value="1"/>
</dbReference>
<dbReference type="GO" id="GO:0002009">
    <property type="term" value="P:morphogenesis of an epithelium"/>
    <property type="evidence" value="ECO:0007669"/>
    <property type="project" value="UniProtKB-ARBA"/>
</dbReference>
<feature type="region of interest" description="Disordered" evidence="24">
    <location>
        <begin position="2297"/>
        <end position="2329"/>
    </location>
</feature>
<dbReference type="FunFam" id="2.60.40.10:FF:000328">
    <property type="entry name" value="CLUMA_CG000981, isoform A"/>
    <property type="match status" value="1"/>
</dbReference>
<evidence type="ECO:0000256" key="4">
    <source>
        <dbReference type="ARBA" id="ARBA00022475"/>
    </source>
</evidence>
<dbReference type="SMART" id="SM00219">
    <property type="entry name" value="TyrKc"/>
    <property type="match status" value="1"/>
</dbReference>
<dbReference type="SUPFAM" id="SSF55550">
    <property type="entry name" value="SH2 domain"/>
    <property type="match status" value="1"/>
</dbReference>
<evidence type="ECO:0000256" key="8">
    <source>
        <dbReference type="ARBA" id="ARBA00022737"/>
    </source>
</evidence>
<keyword evidence="5" id="KW-0808">Transferase</keyword>
<dbReference type="PROSITE" id="PS50002">
    <property type="entry name" value="SH3"/>
    <property type="match status" value="1"/>
</dbReference>
<dbReference type="Gene3D" id="2.30.30.40">
    <property type="entry name" value="SH3 Domains"/>
    <property type="match status" value="1"/>
</dbReference>
<evidence type="ECO:0000256" key="16">
    <source>
        <dbReference type="ARBA" id="ARBA00023157"/>
    </source>
</evidence>
<dbReference type="FunFam" id="3.30.505.10:FF:000004">
    <property type="entry name" value="Tyrosine-protein kinase"/>
    <property type="match status" value="1"/>
</dbReference>
<feature type="compositionally biased region" description="Polar residues" evidence="24">
    <location>
        <begin position="1203"/>
        <end position="1212"/>
    </location>
</feature>
<dbReference type="InterPro" id="IPR050198">
    <property type="entry name" value="Non-receptor_tyrosine_kinases"/>
</dbReference>
<comment type="catalytic activity">
    <reaction evidence="20">
        <text>L-tyrosyl-[protein] + ATP = O-phospho-L-tyrosyl-[protein] + ADP + H(+)</text>
        <dbReference type="Rhea" id="RHEA:10596"/>
        <dbReference type="Rhea" id="RHEA-COMP:10136"/>
        <dbReference type="Rhea" id="RHEA-COMP:20101"/>
        <dbReference type="ChEBI" id="CHEBI:15378"/>
        <dbReference type="ChEBI" id="CHEBI:30616"/>
        <dbReference type="ChEBI" id="CHEBI:46858"/>
        <dbReference type="ChEBI" id="CHEBI:61978"/>
        <dbReference type="ChEBI" id="CHEBI:456216"/>
        <dbReference type="EC" id="2.7.10.2"/>
    </reaction>
</comment>
<keyword evidence="15" id="KW-0829">Tyrosine-protein kinase</keyword>
<evidence type="ECO:0000259" key="28">
    <source>
        <dbReference type="PROSITE" id="PS50835"/>
    </source>
</evidence>
<dbReference type="PRINTS" id="PR00109">
    <property type="entry name" value="TYRKINASE"/>
</dbReference>
<evidence type="ECO:0000256" key="15">
    <source>
        <dbReference type="ARBA" id="ARBA00023137"/>
    </source>
</evidence>
<dbReference type="PROSITE" id="PS00109">
    <property type="entry name" value="PROTEIN_KINASE_TYR"/>
    <property type="match status" value="1"/>
</dbReference>
<gene>
    <name evidence="29" type="ORF">HNY73_001437</name>
</gene>
<feature type="region of interest" description="Disordered" evidence="24">
    <location>
        <begin position="2187"/>
        <end position="2219"/>
    </location>
</feature>
<evidence type="ECO:0000256" key="12">
    <source>
        <dbReference type="ARBA" id="ARBA00022989"/>
    </source>
</evidence>
<feature type="region of interest" description="Disordered" evidence="24">
    <location>
        <begin position="1850"/>
        <end position="1909"/>
    </location>
</feature>
<dbReference type="PRINTS" id="PR00401">
    <property type="entry name" value="SH2DOMAIN"/>
</dbReference>
<evidence type="ECO:0000256" key="9">
    <source>
        <dbReference type="ARBA" id="ARBA00022741"/>
    </source>
</evidence>
<dbReference type="Pfam" id="PF08919">
    <property type="entry name" value="F_actin_bind"/>
    <property type="match status" value="1"/>
</dbReference>
<keyword evidence="3 22" id="KW-0728">SH3 domain</keyword>
<dbReference type="InterPro" id="IPR035837">
    <property type="entry name" value="ABL_SH2"/>
</dbReference>
<dbReference type="SUPFAM" id="SSF48726">
    <property type="entry name" value="Immunoglobulin"/>
    <property type="match status" value="3"/>
</dbReference>
<evidence type="ECO:0000256" key="3">
    <source>
        <dbReference type="ARBA" id="ARBA00022443"/>
    </source>
</evidence>
<dbReference type="InterPro" id="IPR013783">
    <property type="entry name" value="Ig-like_fold"/>
</dbReference>
<keyword evidence="19" id="KW-0393">Immunoglobulin domain</keyword>
<feature type="domain" description="SH3" evidence="26">
    <location>
        <begin position="1287"/>
        <end position="1348"/>
    </location>
</feature>
<evidence type="ECO:0000256" key="2">
    <source>
        <dbReference type="ARBA" id="ARBA00004236"/>
    </source>
</evidence>
<dbReference type="FunFam" id="2.30.30.40:FF:000010">
    <property type="entry name" value="Tyrosine-protein kinase"/>
    <property type="match status" value="1"/>
</dbReference>
<keyword evidence="9 23" id="KW-0547">Nucleotide-binding</keyword>
<keyword evidence="30" id="KW-1185">Reference proteome</keyword>
<evidence type="ECO:0000256" key="19">
    <source>
        <dbReference type="ARBA" id="ARBA00023319"/>
    </source>
</evidence>
<feature type="compositionally biased region" description="Low complexity" evidence="24">
    <location>
        <begin position="2188"/>
        <end position="2201"/>
    </location>
</feature>
<dbReference type="CDD" id="cd00096">
    <property type="entry name" value="Ig"/>
    <property type="match status" value="1"/>
</dbReference>
<dbReference type="InterPro" id="IPR015015">
    <property type="entry name" value="F-actin-binding"/>
</dbReference>
<dbReference type="CDD" id="cd09935">
    <property type="entry name" value="SH2_ABL"/>
    <property type="match status" value="1"/>
</dbReference>
<dbReference type="Pfam" id="PF07714">
    <property type="entry name" value="PK_Tyr_Ser-Thr"/>
    <property type="match status" value="1"/>
</dbReference>
<feature type="region of interest" description="Disordered" evidence="24">
    <location>
        <begin position="824"/>
        <end position="851"/>
    </location>
</feature>
<proteinExistence type="predicted"/>
<dbReference type="GO" id="GO:0048468">
    <property type="term" value="P:cell development"/>
    <property type="evidence" value="ECO:0007669"/>
    <property type="project" value="UniProtKB-ARBA"/>
</dbReference>
<feature type="domain" description="Ig-like" evidence="28">
    <location>
        <begin position="366"/>
        <end position="461"/>
    </location>
</feature>
<evidence type="ECO:0000259" key="27">
    <source>
        <dbReference type="PROSITE" id="PS50011"/>
    </source>
</evidence>
<feature type="binding site" evidence="23">
    <location>
        <position position="1508"/>
    </location>
    <ligand>
        <name>ATP</name>
        <dbReference type="ChEBI" id="CHEBI:30616"/>
    </ligand>
</feature>
<evidence type="ECO:0000313" key="30">
    <source>
        <dbReference type="Proteomes" id="UP000807504"/>
    </source>
</evidence>
<dbReference type="FunFam" id="1.10.510.10:FF:000542">
    <property type="entry name" value="Tyrosine-protein kinase Abl"/>
    <property type="match status" value="1"/>
</dbReference>
<feature type="compositionally biased region" description="Polar residues" evidence="24">
    <location>
        <begin position="2424"/>
        <end position="2440"/>
    </location>
</feature>
<dbReference type="GO" id="GO:0005524">
    <property type="term" value="F:ATP binding"/>
    <property type="evidence" value="ECO:0007669"/>
    <property type="project" value="UniProtKB-UniRule"/>
</dbReference>
<dbReference type="Pfam" id="PF00017">
    <property type="entry name" value="SH2"/>
    <property type="match status" value="1"/>
</dbReference>
<evidence type="ECO:0000256" key="18">
    <source>
        <dbReference type="ARBA" id="ARBA00023180"/>
    </source>
</evidence>
<dbReference type="Gene3D" id="3.30.200.20">
    <property type="entry name" value="Phosphorylase Kinase, domain 1"/>
    <property type="match status" value="1"/>
</dbReference>
<dbReference type="InterPro" id="IPR007110">
    <property type="entry name" value="Ig-like_dom"/>
</dbReference>
<dbReference type="Pfam" id="PF07686">
    <property type="entry name" value="V-set"/>
    <property type="match status" value="1"/>
</dbReference>
<dbReference type="PROSITE" id="PS00107">
    <property type="entry name" value="PROTEIN_KINASE_ATP"/>
    <property type="match status" value="1"/>
</dbReference>
<evidence type="ECO:0000256" key="22">
    <source>
        <dbReference type="PROSITE-ProRule" id="PRU00192"/>
    </source>
</evidence>
<feature type="domain" description="Ig-like" evidence="28">
    <location>
        <begin position="158"/>
        <end position="255"/>
    </location>
</feature>
<dbReference type="SUPFAM" id="SSF56112">
    <property type="entry name" value="Protein kinase-like (PK-like)"/>
    <property type="match status" value="1"/>
</dbReference>
<dbReference type="Gene3D" id="1.20.120.330">
    <property type="entry name" value="Nucleotidyltransferases domain 2"/>
    <property type="match status" value="1"/>
</dbReference>
<dbReference type="InterPro" id="IPR013106">
    <property type="entry name" value="Ig_V-set"/>
</dbReference>
<dbReference type="GO" id="GO:0007154">
    <property type="term" value="P:cell communication"/>
    <property type="evidence" value="ECO:0007669"/>
    <property type="project" value="UniProtKB-ARBA"/>
</dbReference>
<evidence type="ECO:0000256" key="20">
    <source>
        <dbReference type="ARBA" id="ARBA00051245"/>
    </source>
</evidence>
<dbReference type="FunFam" id="3.30.200.20:FF:000037">
    <property type="entry name" value="Tyrosine-protein kinase"/>
    <property type="match status" value="1"/>
</dbReference>
<dbReference type="Gene3D" id="2.60.40.10">
    <property type="entry name" value="Immunoglobulins"/>
    <property type="match status" value="3"/>
</dbReference>
<dbReference type="GO" id="GO:0005886">
    <property type="term" value="C:plasma membrane"/>
    <property type="evidence" value="ECO:0007669"/>
    <property type="project" value="UniProtKB-SubCell"/>
</dbReference>
<keyword evidence="17" id="KW-0675">Receptor</keyword>
<keyword evidence="18" id="KW-0325">Glycoprotein</keyword>
<keyword evidence="4" id="KW-1003">Cell membrane</keyword>
<dbReference type="GO" id="GO:0051129">
    <property type="term" value="P:negative regulation of cellular component organization"/>
    <property type="evidence" value="ECO:0007669"/>
    <property type="project" value="UniProtKB-ARBA"/>
</dbReference>
<feature type="region of interest" description="Disordered" evidence="24">
    <location>
        <begin position="2403"/>
        <end position="2440"/>
    </location>
</feature>
<dbReference type="SMART" id="SM00409">
    <property type="entry name" value="IG"/>
    <property type="match status" value="3"/>
</dbReference>